<comment type="subcellular location">
    <subcellularLocation>
        <location evidence="1 7">Cell outer membrane</location>
        <topology evidence="1 7">Multi-pass membrane protein</topology>
    </subcellularLocation>
</comment>
<keyword evidence="8" id="KW-0732">Signal</keyword>
<dbReference type="InterPro" id="IPR039426">
    <property type="entry name" value="TonB-dep_rcpt-like"/>
</dbReference>
<evidence type="ECO:0000313" key="10">
    <source>
        <dbReference type="EMBL" id="KIC93223.1"/>
    </source>
</evidence>
<dbReference type="NCBIfam" id="TIGR04056">
    <property type="entry name" value="OMP_RagA_SusC"/>
    <property type="match status" value="1"/>
</dbReference>
<keyword evidence="3 7" id="KW-1134">Transmembrane beta strand</keyword>
<organism evidence="10 11">
    <name type="scientific">Flavihumibacter solisilvae</name>
    <dbReference type="NCBI Taxonomy" id="1349421"/>
    <lineage>
        <taxon>Bacteria</taxon>
        <taxon>Pseudomonadati</taxon>
        <taxon>Bacteroidota</taxon>
        <taxon>Chitinophagia</taxon>
        <taxon>Chitinophagales</taxon>
        <taxon>Chitinophagaceae</taxon>
        <taxon>Flavihumibacter</taxon>
    </lineage>
</organism>
<keyword evidence="5 7" id="KW-0472">Membrane</keyword>
<dbReference type="Proteomes" id="UP000031408">
    <property type="component" value="Unassembled WGS sequence"/>
</dbReference>
<evidence type="ECO:0000256" key="3">
    <source>
        <dbReference type="ARBA" id="ARBA00022452"/>
    </source>
</evidence>
<comment type="caution">
    <text evidence="10">The sequence shown here is derived from an EMBL/GenBank/DDBJ whole genome shotgun (WGS) entry which is preliminary data.</text>
</comment>
<dbReference type="PROSITE" id="PS52016">
    <property type="entry name" value="TONB_DEPENDENT_REC_3"/>
    <property type="match status" value="1"/>
</dbReference>
<dbReference type="InterPro" id="IPR012910">
    <property type="entry name" value="Plug_dom"/>
</dbReference>
<dbReference type="Gene3D" id="2.40.170.20">
    <property type="entry name" value="TonB-dependent receptor, beta-barrel domain"/>
    <property type="match status" value="1"/>
</dbReference>
<evidence type="ECO:0000256" key="5">
    <source>
        <dbReference type="ARBA" id="ARBA00023136"/>
    </source>
</evidence>
<dbReference type="EMBL" id="JSVC01000021">
    <property type="protein sequence ID" value="KIC93223.1"/>
    <property type="molecule type" value="Genomic_DNA"/>
</dbReference>
<dbReference type="RefSeq" id="WP_039142485.1">
    <property type="nucleotide sequence ID" value="NZ_JSVC01000021.1"/>
</dbReference>
<evidence type="ECO:0000256" key="1">
    <source>
        <dbReference type="ARBA" id="ARBA00004571"/>
    </source>
</evidence>
<feature type="domain" description="TonB-dependent receptor plug" evidence="9">
    <location>
        <begin position="116"/>
        <end position="227"/>
    </location>
</feature>
<dbReference type="InterPro" id="IPR023996">
    <property type="entry name" value="TonB-dep_OMP_SusC/RagA"/>
</dbReference>
<dbReference type="STRING" id="1349421.OI18_18385"/>
<evidence type="ECO:0000256" key="4">
    <source>
        <dbReference type="ARBA" id="ARBA00022692"/>
    </source>
</evidence>
<dbReference type="Pfam" id="PF13715">
    <property type="entry name" value="CarbopepD_reg_2"/>
    <property type="match status" value="1"/>
</dbReference>
<dbReference type="GO" id="GO:0009279">
    <property type="term" value="C:cell outer membrane"/>
    <property type="evidence" value="ECO:0007669"/>
    <property type="project" value="UniProtKB-SubCell"/>
</dbReference>
<feature type="signal peptide" evidence="8">
    <location>
        <begin position="1"/>
        <end position="20"/>
    </location>
</feature>
<dbReference type="SUPFAM" id="SSF56935">
    <property type="entry name" value="Porins"/>
    <property type="match status" value="1"/>
</dbReference>
<evidence type="ECO:0000256" key="8">
    <source>
        <dbReference type="SAM" id="SignalP"/>
    </source>
</evidence>
<name>A0A0C1LCI5_9BACT</name>
<keyword evidence="6 7" id="KW-0998">Cell outer membrane</keyword>
<sequence length="1073" mass="118753">MRKVLSLMVIGSLCCSLAFGQTRTVTGKIVDEKGNPIPYASVKVKGHPGGVSADVNGVFTIKAKTGDVIEVSAIGQKANNITLGEQSMVSIALQGAGEQGLQEVVVTGAYNMKRTQRSTSSTVQSISDEKLNTIRQTDVNNALAGKVAGVQVRSQSAAKLGTNGYASVRLRGESGLTGASEVLYVVDGTVIPTSASGDINPDDIEDLTVLQGPAASAIFGAQGANGAIVITTKRAKKNAKGIGVEVNSGVTFDKVYILPNYQNSYAGGGVTDLMQFTWKPGMPEEWQALDGKYYHDYSDDASWGPRMVGQEYIPWYAWYPDSKYSYKTAKLTPQEDNSKDFYNTGVTLNNNVSFSKAADNYTFRLSYTNLGVKGLIPNSSMNRNNLALNTTVDVTSRLTLGANITYLNQVTRGEFNDGYSNQSSGSFNQWFHRDLDMGIMKELKDLRSPQGALASWNHKNPDVYNASNPLNFYGGNYWYNFYSYFDNVSNLNNRDRLFGDVSLGYKITNDLKVKLTYRKNQLTTFSEYKTKSIIESSATQTGTKAYYETRESYSNRENFEGLLSYYKKIKDFSVNANVGFDIMRNKYKDIYANTNNGLVVPDFFALNNSKNPISYRNYREDSKYRSGFVRGDVGWRNMLFAEFTLRQDYFSTLPANDNGILSKSFGGSFVFSDLLRDIAPIISYGKLRASWGEIPQALTPYQTGFNYSIATNQWNGNILMNTPNQLPDPAIKGAVSTQRELGLDMKFMKNRFGFAFTYWDGTVKDFPLPLPVTGTSGFSQYLTNVGEISKKGVEVLVNVAPIRTKDFQWEISATYAKLLENKIVDIAPGINRITYDNSGAFATTYGAYVVNEVGKPWGQLFGPGFKRINGQPVLDANGLHVREAEVYFGSVLPDYTGGVQNSISYKNFYLNFNIDYQHGGKFFSLSDFWGSFSGLTAKTATVNDKGNPVRDAVADGGGVHVEGVDADGKAVSYYVEAQTYWHQFQTNKISENSIHDLTFIKLREVSLGYRFNLEKMGISKVIQGATFSVVSRNPWLIYAKTRDFDPSEISNTYGENGQFPGTRSIGFNLKLNF</sequence>
<evidence type="ECO:0000256" key="2">
    <source>
        <dbReference type="ARBA" id="ARBA00022448"/>
    </source>
</evidence>
<protein>
    <recommendedName>
        <fullName evidence="9">TonB-dependent receptor plug domain-containing protein</fullName>
    </recommendedName>
</protein>
<gene>
    <name evidence="10" type="ORF">OI18_18385</name>
</gene>
<dbReference type="Gene3D" id="2.170.130.10">
    <property type="entry name" value="TonB-dependent receptor, plug domain"/>
    <property type="match status" value="1"/>
</dbReference>
<proteinExistence type="inferred from homology"/>
<dbReference type="InterPro" id="IPR036942">
    <property type="entry name" value="Beta-barrel_TonB_sf"/>
</dbReference>
<evidence type="ECO:0000313" key="11">
    <source>
        <dbReference type="Proteomes" id="UP000031408"/>
    </source>
</evidence>
<comment type="similarity">
    <text evidence="7">Belongs to the TonB-dependent receptor family.</text>
</comment>
<keyword evidence="2 7" id="KW-0813">Transport</keyword>
<evidence type="ECO:0000256" key="7">
    <source>
        <dbReference type="PROSITE-ProRule" id="PRU01360"/>
    </source>
</evidence>
<feature type="chain" id="PRO_5002153287" description="TonB-dependent receptor plug domain-containing protein" evidence="8">
    <location>
        <begin position="21"/>
        <end position="1073"/>
    </location>
</feature>
<dbReference type="AlphaFoldDB" id="A0A0C1LCI5"/>
<evidence type="ECO:0000259" key="9">
    <source>
        <dbReference type="Pfam" id="PF07715"/>
    </source>
</evidence>
<dbReference type="InterPro" id="IPR037066">
    <property type="entry name" value="Plug_dom_sf"/>
</dbReference>
<keyword evidence="4 7" id="KW-0812">Transmembrane</keyword>
<evidence type="ECO:0000256" key="6">
    <source>
        <dbReference type="ARBA" id="ARBA00023237"/>
    </source>
</evidence>
<dbReference type="OrthoDB" id="9768177at2"/>
<dbReference type="InterPro" id="IPR008969">
    <property type="entry name" value="CarboxyPept-like_regulatory"/>
</dbReference>
<dbReference type="SUPFAM" id="SSF49464">
    <property type="entry name" value="Carboxypeptidase regulatory domain-like"/>
    <property type="match status" value="1"/>
</dbReference>
<reference evidence="10 11" key="1">
    <citation type="submission" date="2014-11" db="EMBL/GenBank/DDBJ databases">
        <title>Genome sequence of Flavihumibacter solisilvae 3-3.</title>
        <authorList>
            <person name="Zhou G."/>
            <person name="Li M."/>
            <person name="Wang G."/>
        </authorList>
    </citation>
    <scope>NUCLEOTIDE SEQUENCE [LARGE SCALE GENOMIC DNA]</scope>
    <source>
        <strain evidence="10 11">3-3</strain>
    </source>
</reference>
<keyword evidence="11" id="KW-1185">Reference proteome</keyword>
<accession>A0A0C1LCI5</accession>
<dbReference type="Pfam" id="PF07715">
    <property type="entry name" value="Plug"/>
    <property type="match status" value="1"/>
</dbReference>